<evidence type="ECO:0000313" key="2">
    <source>
        <dbReference type="EMBL" id="ALL13803.1"/>
    </source>
</evidence>
<keyword evidence="1" id="KW-0812">Transmembrane</keyword>
<organism evidence="2 3">
    <name type="scientific">Caulobacter henricii</name>
    <dbReference type="NCBI Taxonomy" id="69395"/>
    <lineage>
        <taxon>Bacteria</taxon>
        <taxon>Pseudomonadati</taxon>
        <taxon>Pseudomonadota</taxon>
        <taxon>Alphaproteobacteria</taxon>
        <taxon>Caulobacterales</taxon>
        <taxon>Caulobacteraceae</taxon>
        <taxon>Caulobacter</taxon>
    </lineage>
</organism>
<dbReference type="STRING" id="69395.AQ619_10905"/>
<dbReference type="AlphaFoldDB" id="A0A0P0P044"/>
<feature type="transmembrane region" description="Helical" evidence="1">
    <location>
        <begin position="77"/>
        <end position="98"/>
    </location>
</feature>
<evidence type="ECO:0000256" key="1">
    <source>
        <dbReference type="SAM" id="Phobius"/>
    </source>
</evidence>
<keyword evidence="1" id="KW-1133">Transmembrane helix</keyword>
<dbReference type="KEGG" id="chq:AQ619_10905"/>
<feature type="transmembrane region" description="Helical" evidence="1">
    <location>
        <begin position="44"/>
        <end position="65"/>
    </location>
</feature>
<keyword evidence="3" id="KW-1185">Reference proteome</keyword>
<dbReference type="EMBL" id="CP013002">
    <property type="protein sequence ID" value="ALL13803.1"/>
    <property type="molecule type" value="Genomic_DNA"/>
</dbReference>
<accession>A0A0P0P044</accession>
<dbReference type="RefSeq" id="WP_062147184.1">
    <property type="nucleotide sequence ID" value="NZ_CP013002.1"/>
</dbReference>
<dbReference type="Proteomes" id="UP000056905">
    <property type="component" value="Chromosome"/>
</dbReference>
<dbReference type="OrthoDB" id="119964at2"/>
<evidence type="ECO:0000313" key="3">
    <source>
        <dbReference type="Proteomes" id="UP000056905"/>
    </source>
</evidence>
<proteinExistence type="predicted"/>
<keyword evidence="1" id="KW-0472">Membrane</keyword>
<sequence length="133" mass="14605">MAQAKSAAARRYLARFFPAMLAYVVVLFGSIWALGNLEPKGPLLWLVAVAPALPIIAAIAAMGLYMVEETDEFLRAILAQSMLWGIGVTMALCTVWGFLENAGLLPHPPLYLIFPLFCASFGLAQPFVSRRYR</sequence>
<reference evidence="2 3" key="1">
    <citation type="submission" date="2015-10" db="EMBL/GenBank/DDBJ databases">
        <title>Conservation of the essential genome among Caulobacter and Brevundimonas species.</title>
        <authorList>
            <person name="Scott D."/>
            <person name="Ely B."/>
        </authorList>
    </citation>
    <scope>NUCLEOTIDE SEQUENCE [LARGE SCALE GENOMIC DNA]</scope>
    <source>
        <strain evidence="2 3">CB4</strain>
    </source>
</reference>
<gene>
    <name evidence="2" type="ORF">AQ619_10905</name>
</gene>
<name>A0A0P0P044_9CAUL</name>
<protein>
    <submittedName>
        <fullName evidence="2">Uncharacterized protein</fullName>
    </submittedName>
</protein>
<feature type="transmembrane region" description="Helical" evidence="1">
    <location>
        <begin position="110"/>
        <end position="128"/>
    </location>
</feature>
<feature type="transmembrane region" description="Helical" evidence="1">
    <location>
        <begin position="12"/>
        <end position="32"/>
    </location>
</feature>